<proteinExistence type="predicted"/>
<dbReference type="SUPFAM" id="SSF49562">
    <property type="entry name" value="C2 domain (Calcium/lipid-binding domain, CaLB)"/>
    <property type="match status" value="1"/>
</dbReference>
<gene>
    <name evidence="4" type="ORF">OXX778_LOCUS14864</name>
</gene>
<reference evidence="4" key="1">
    <citation type="submission" date="2021-02" db="EMBL/GenBank/DDBJ databases">
        <authorList>
            <person name="Nowell W R."/>
        </authorList>
    </citation>
    <scope>NUCLEOTIDE SEQUENCE</scope>
    <source>
        <strain evidence="4">Ploen Becks lab</strain>
    </source>
</reference>
<dbReference type="GO" id="GO:0005886">
    <property type="term" value="C:plasma membrane"/>
    <property type="evidence" value="ECO:0007669"/>
    <property type="project" value="TreeGrafter"/>
</dbReference>
<dbReference type="InterPro" id="IPR000008">
    <property type="entry name" value="C2_dom"/>
</dbReference>
<dbReference type="AlphaFoldDB" id="A0A814EEL0"/>
<organism evidence="4 5">
    <name type="scientific">Brachionus calyciflorus</name>
    <dbReference type="NCBI Taxonomy" id="104777"/>
    <lineage>
        <taxon>Eukaryota</taxon>
        <taxon>Metazoa</taxon>
        <taxon>Spiralia</taxon>
        <taxon>Gnathifera</taxon>
        <taxon>Rotifera</taxon>
        <taxon>Eurotatoria</taxon>
        <taxon>Monogononta</taxon>
        <taxon>Pseudotrocha</taxon>
        <taxon>Ploima</taxon>
        <taxon>Brachionidae</taxon>
        <taxon>Brachionus</taxon>
    </lineage>
</organism>
<dbReference type="SMART" id="SM00239">
    <property type="entry name" value="C2"/>
    <property type="match status" value="1"/>
</dbReference>
<comment type="caution">
    <text evidence="4">The sequence shown here is derived from an EMBL/GenBank/DDBJ whole genome shotgun (WGS) entry which is preliminary data.</text>
</comment>
<feature type="region of interest" description="Disordered" evidence="1">
    <location>
        <begin position="1"/>
        <end position="67"/>
    </location>
</feature>
<feature type="compositionally biased region" description="Polar residues" evidence="1">
    <location>
        <begin position="1"/>
        <end position="13"/>
    </location>
</feature>
<evidence type="ECO:0000259" key="2">
    <source>
        <dbReference type="PROSITE" id="PS50004"/>
    </source>
</evidence>
<feature type="region of interest" description="Disordered" evidence="1">
    <location>
        <begin position="479"/>
        <end position="499"/>
    </location>
</feature>
<dbReference type="EMBL" id="CAJNOC010003149">
    <property type="protein sequence ID" value="CAF0969899.1"/>
    <property type="molecule type" value="Genomic_DNA"/>
</dbReference>
<evidence type="ECO:0000259" key="3">
    <source>
        <dbReference type="PROSITE" id="PS50106"/>
    </source>
</evidence>
<dbReference type="SMART" id="SM00228">
    <property type="entry name" value="PDZ"/>
    <property type="match status" value="1"/>
</dbReference>
<protein>
    <recommendedName>
        <fullName evidence="6">PDZ domain-containing protein</fullName>
    </recommendedName>
</protein>
<dbReference type="OrthoDB" id="2272012at2759"/>
<feature type="domain" description="C2" evidence="2">
    <location>
        <begin position="132"/>
        <end position="253"/>
    </location>
</feature>
<dbReference type="InterPro" id="IPR035892">
    <property type="entry name" value="C2_domain_sf"/>
</dbReference>
<dbReference type="InterPro" id="IPR036034">
    <property type="entry name" value="PDZ_sf"/>
</dbReference>
<sequence>MSAFRNLSNNNYPNMAHIRPVNKPNYQSSMSSSSTSSSSSSSNSIQIRTSSPISSSGSDMSGPVNISPSKFLNAVHTSRKSQAQTCPTDLKSYSSLKQLAFDKLRRQQAIEQDLKENFQNLKLTKEPERMKSMGKIKLSIYNNFNHLTCHIVEARSVKCDLQMGTYCKISILPDLNKSFKNIRTKTIGLSVNNKNQKMSYQYDSKFSFELCELNDLNQRIVVWVCDHANQLIGCLTFKLKHVINLDKPKYVWYHLLPFKYGLSKNVKCSVKKVRSSSLTQLKPTHVNKDLIGMQKMNFIISKLNETDSYGFTVTNACPCMIGKVDLDKVSFKAGLRPGDYISRINGVNVSRASCESVVKLIKSSKNSLQIEVHREMLNSLNTRPVVLLESVPEEEEEEEEDFEEEFEFDDEEEEMRVGGNHEEEEMNYFKLIQNSLRYVDSVSSTEQPNLNDFEDDEHENVENMRRVAAKFYSNSEIRQASVRQLQPPSSKTNPSRQFI</sequence>
<dbReference type="PANTHER" id="PTHR46848:SF1">
    <property type="entry name" value="REGULATOR OF G-PROTEIN SIGNALING 3"/>
    <property type="match status" value="1"/>
</dbReference>
<dbReference type="Proteomes" id="UP000663879">
    <property type="component" value="Unassembled WGS sequence"/>
</dbReference>
<name>A0A814EEL0_9BILA</name>
<dbReference type="Gene3D" id="2.30.42.10">
    <property type="match status" value="1"/>
</dbReference>
<dbReference type="GO" id="GO:0005634">
    <property type="term" value="C:nucleus"/>
    <property type="evidence" value="ECO:0007669"/>
    <property type="project" value="TreeGrafter"/>
</dbReference>
<evidence type="ECO:0008006" key="6">
    <source>
        <dbReference type="Google" id="ProtNLM"/>
    </source>
</evidence>
<dbReference type="PANTHER" id="PTHR46848">
    <property type="entry name" value="REGULATOR OF G-PROTEIN SIGNALING 3"/>
    <property type="match status" value="1"/>
</dbReference>
<keyword evidence="5" id="KW-1185">Reference proteome</keyword>
<dbReference type="PROSITE" id="PS50106">
    <property type="entry name" value="PDZ"/>
    <property type="match status" value="1"/>
</dbReference>
<dbReference type="SUPFAM" id="SSF50156">
    <property type="entry name" value="PDZ domain-like"/>
    <property type="match status" value="1"/>
</dbReference>
<feature type="compositionally biased region" description="Low complexity" evidence="1">
    <location>
        <begin position="27"/>
        <end position="61"/>
    </location>
</feature>
<dbReference type="InterPro" id="IPR001478">
    <property type="entry name" value="PDZ"/>
</dbReference>
<evidence type="ECO:0000313" key="4">
    <source>
        <dbReference type="EMBL" id="CAF0969899.1"/>
    </source>
</evidence>
<evidence type="ECO:0000313" key="5">
    <source>
        <dbReference type="Proteomes" id="UP000663879"/>
    </source>
</evidence>
<evidence type="ECO:0000256" key="1">
    <source>
        <dbReference type="SAM" id="MobiDB-lite"/>
    </source>
</evidence>
<dbReference type="Pfam" id="PF00595">
    <property type="entry name" value="PDZ"/>
    <property type="match status" value="1"/>
</dbReference>
<feature type="domain" description="PDZ" evidence="3">
    <location>
        <begin position="297"/>
        <end position="376"/>
    </location>
</feature>
<feature type="region of interest" description="Disordered" evidence="1">
    <location>
        <begin position="391"/>
        <end position="412"/>
    </location>
</feature>
<dbReference type="PROSITE" id="PS50004">
    <property type="entry name" value="C2"/>
    <property type="match status" value="1"/>
</dbReference>
<dbReference type="Gene3D" id="2.60.40.150">
    <property type="entry name" value="C2 domain"/>
    <property type="match status" value="1"/>
</dbReference>
<accession>A0A814EEL0</accession>